<dbReference type="PROSITE" id="PS50977">
    <property type="entry name" value="HTH_TETR_2"/>
    <property type="match status" value="1"/>
</dbReference>
<dbReference type="Proteomes" id="UP000192478">
    <property type="component" value="Chromosome"/>
</dbReference>
<dbReference type="Pfam" id="PF21256">
    <property type="entry name" value="TetR_C_5-like"/>
    <property type="match status" value="1"/>
</dbReference>
<proteinExistence type="predicted"/>
<dbReference type="RefSeq" id="WP_070963459.1">
    <property type="nucleotide sequence ID" value="NZ_CP017603.1"/>
</dbReference>
<dbReference type="EMBL" id="CP020559">
    <property type="protein sequence ID" value="ARE88988.1"/>
    <property type="molecule type" value="Genomic_DNA"/>
</dbReference>
<feature type="domain" description="HTH tetR-type" evidence="3">
    <location>
        <begin position="5"/>
        <end position="65"/>
    </location>
</feature>
<dbReference type="Gene3D" id="1.10.357.10">
    <property type="entry name" value="Tetracycline Repressor, domain 2"/>
    <property type="match status" value="1"/>
</dbReference>
<accession>A0AAC9RQ98</accession>
<reference evidence="4 6" key="1">
    <citation type="submission" date="2016-10" db="EMBL/GenBank/DDBJ databases">
        <title>Complete Genome Sequence of Acetogen Clostridium formicoaceticum ATCC 27076.</title>
        <authorList>
            <person name="Bao T."/>
            <person name="Cheng C."/>
            <person name="Zhao J."/>
            <person name="Yang S.-T."/>
            <person name="Wang J."/>
            <person name="Wang M."/>
        </authorList>
    </citation>
    <scope>NUCLEOTIDE SEQUENCE [LARGE SCALE GENOMIC DNA]</scope>
    <source>
        <strain evidence="4 6">ATCC 27076</strain>
    </source>
</reference>
<dbReference type="SUPFAM" id="SSF48498">
    <property type="entry name" value="Tetracyclin repressor-like, C-terminal domain"/>
    <property type="match status" value="1"/>
</dbReference>
<sequence>MPTKLYDKEQILNDCLAVFARHGYEKTSTVMLAEAAGISRALIFHHFKSKKELYLSLLDRYFEKGSIEMNFNNMLEQGDFFEVKEKISTVKFNYYKENPELYKVVMEAFYNTPEGLKKEIERRYGEFIDKRDNVLEQLFEKVPLREGVDREQAFKLIKLTLDYFENKYLADLVEDENLNEAYFESFIEERNRFFDMIRYGIQK</sequence>
<evidence type="ECO:0000313" key="4">
    <source>
        <dbReference type="EMBL" id="AOY74624.1"/>
    </source>
</evidence>
<evidence type="ECO:0000259" key="3">
    <source>
        <dbReference type="PROSITE" id="PS50977"/>
    </source>
</evidence>
<dbReference type="Pfam" id="PF00440">
    <property type="entry name" value="TetR_N"/>
    <property type="match status" value="1"/>
</dbReference>
<dbReference type="InterPro" id="IPR023772">
    <property type="entry name" value="DNA-bd_HTH_TetR-type_CS"/>
</dbReference>
<name>A0AAC9RQ98_9CLOT</name>
<keyword evidence="6" id="KW-1185">Reference proteome</keyword>
<protein>
    <submittedName>
        <fullName evidence="5">HTH-type transcriptional repressor AcnR</fullName>
    </submittedName>
    <submittedName>
        <fullName evidence="4">TetR family transcriptional regulator</fullName>
    </submittedName>
</protein>
<evidence type="ECO:0000313" key="6">
    <source>
        <dbReference type="Proteomes" id="UP000177894"/>
    </source>
</evidence>
<dbReference type="PROSITE" id="PS01081">
    <property type="entry name" value="HTH_TETR_1"/>
    <property type="match status" value="1"/>
</dbReference>
<dbReference type="InterPro" id="IPR036271">
    <property type="entry name" value="Tet_transcr_reg_TetR-rel_C_sf"/>
</dbReference>
<dbReference type="InterPro" id="IPR049488">
    <property type="entry name" value="TM_1030-like_C"/>
</dbReference>
<dbReference type="InterPro" id="IPR009057">
    <property type="entry name" value="Homeodomain-like_sf"/>
</dbReference>
<dbReference type="Gene3D" id="1.10.10.60">
    <property type="entry name" value="Homeodomain-like"/>
    <property type="match status" value="1"/>
</dbReference>
<dbReference type="InterPro" id="IPR050624">
    <property type="entry name" value="HTH-type_Tx_Regulator"/>
</dbReference>
<feature type="DNA-binding region" description="H-T-H motif" evidence="2">
    <location>
        <begin position="28"/>
        <end position="47"/>
    </location>
</feature>
<dbReference type="PRINTS" id="PR00455">
    <property type="entry name" value="HTHTETR"/>
</dbReference>
<dbReference type="PANTHER" id="PTHR43479:SF11">
    <property type="entry name" value="ACREF_ENVCD OPERON REPRESSOR-RELATED"/>
    <property type="match status" value="1"/>
</dbReference>
<evidence type="ECO:0000256" key="1">
    <source>
        <dbReference type="ARBA" id="ARBA00023125"/>
    </source>
</evidence>
<dbReference type="AlphaFoldDB" id="A0AAC9RQ98"/>
<dbReference type="PANTHER" id="PTHR43479">
    <property type="entry name" value="ACREF/ENVCD OPERON REPRESSOR-RELATED"/>
    <property type="match status" value="1"/>
</dbReference>
<evidence type="ECO:0000256" key="2">
    <source>
        <dbReference type="PROSITE-ProRule" id="PRU00335"/>
    </source>
</evidence>
<dbReference type="SUPFAM" id="SSF46689">
    <property type="entry name" value="Homeodomain-like"/>
    <property type="match status" value="1"/>
</dbReference>
<dbReference type="InterPro" id="IPR001647">
    <property type="entry name" value="HTH_TetR"/>
</dbReference>
<dbReference type="Proteomes" id="UP000177894">
    <property type="component" value="Chromosome"/>
</dbReference>
<keyword evidence="1 2" id="KW-0238">DNA-binding</keyword>
<organism evidence="5 7">
    <name type="scientific">Clostridium formicaceticum</name>
    <dbReference type="NCBI Taxonomy" id="1497"/>
    <lineage>
        <taxon>Bacteria</taxon>
        <taxon>Bacillati</taxon>
        <taxon>Bacillota</taxon>
        <taxon>Clostridia</taxon>
        <taxon>Eubacteriales</taxon>
        <taxon>Clostridiaceae</taxon>
        <taxon>Clostridium</taxon>
    </lineage>
</organism>
<reference evidence="5 7" key="2">
    <citation type="submission" date="2017-03" db="EMBL/GenBank/DDBJ databases">
        <title>Complete sequence of Clostridium formicaceticum DSM 92.</title>
        <authorList>
            <person name="Poehlein A."/>
            <person name="Karl M."/>
            <person name="Bengelsdorf F.R."/>
            <person name="Duerre P."/>
            <person name="Daniel R."/>
        </authorList>
    </citation>
    <scope>NUCLEOTIDE SEQUENCE [LARGE SCALE GENOMIC DNA]</scope>
    <source>
        <strain evidence="5 7">DSM 92</strain>
    </source>
</reference>
<gene>
    <name evidence="5" type="primary">acnR</name>
    <name evidence="4" type="ORF">BJL90_00815</name>
    <name evidence="5" type="ORF">CLFO_33940</name>
</gene>
<dbReference type="EMBL" id="CP017603">
    <property type="protein sequence ID" value="AOY74624.1"/>
    <property type="molecule type" value="Genomic_DNA"/>
</dbReference>
<dbReference type="GO" id="GO:0003677">
    <property type="term" value="F:DNA binding"/>
    <property type="evidence" value="ECO:0007669"/>
    <property type="project" value="UniProtKB-UniRule"/>
</dbReference>
<evidence type="ECO:0000313" key="7">
    <source>
        <dbReference type="Proteomes" id="UP000192478"/>
    </source>
</evidence>
<dbReference type="KEGG" id="cfm:BJL90_00815"/>
<evidence type="ECO:0000313" key="5">
    <source>
        <dbReference type="EMBL" id="ARE88988.1"/>
    </source>
</evidence>